<feature type="domain" description="Amine oxidase" evidence="6">
    <location>
        <begin position="43"/>
        <end position="473"/>
    </location>
</feature>
<evidence type="ECO:0000256" key="4">
    <source>
        <dbReference type="RuleBase" id="RU362067"/>
    </source>
</evidence>
<keyword evidence="8" id="KW-1185">Reference proteome</keyword>
<organism evidence="7 8">
    <name type="scientific">Dactylonectria estremocensis</name>
    <dbReference type="NCBI Taxonomy" id="1079267"/>
    <lineage>
        <taxon>Eukaryota</taxon>
        <taxon>Fungi</taxon>
        <taxon>Dikarya</taxon>
        <taxon>Ascomycota</taxon>
        <taxon>Pezizomycotina</taxon>
        <taxon>Sordariomycetes</taxon>
        <taxon>Hypocreomycetidae</taxon>
        <taxon>Hypocreales</taxon>
        <taxon>Nectriaceae</taxon>
        <taxon>Dactylonectria</taxon>
    </lineage>
</organism>
<dbReference type="GO" id="GO:0006598">
    <property type="term" value="P:polyamine catabolic process"/>
    <property type="evidence" value="ECO:0007669"/>
    <property type="project" value="TreeGrafter"/>
</dbReference>
<dbReference type="Pfam" id="PF01593">
    <property type="entry name" value="Amino_oxidase"/>
    <property type="match status" value="1"/>
</dbReference>
<dbReference type="SUPFAM" id="SSF54373">
    <property type="entry name" value="FAD-linked reductases, C-terminal domain"/>
    <property type="match status" value="1"/>
</dbReference>
<dbReference type="InterPro" id="IPR036188">
    <property type="entry name" value="FAD/NAD-bd_sf"/>
</dbReference>
<accession>A0A9P9DKJ5</accession>
<dbReference type="Proteomes" id="UP000717696">
    <property type="component" value="Unassembled WGS sequence"/>
</dbReference>
<dbReference type="Gene3D" id="3.50.50.60">
    <property type="entry name" value="FAD/NAD(P)-binding domain"/>
    <property type="match status" value="1"/>
</dbReference>
<comment type="caution">
    <text evidence="7">The sequence shown here is derived from an EMBL/GenBank/DDBJ whole genome shotgun (WGS) entry which is preliminary data.</text>
</comment>
<evidence type="ECO:0000256" key="3">
    <source>
        <dbReference type="PIRSR" id="PIRSR601613-1"/>
    </source>
</evidence>
<sequence length="521" mass="58394">MIFPSASALAASGLLLGAAQAAVIRKEDQTCRKTQVAILGAGVAGITAAQALTNASISDFLIVDRNDYIGGRMRNTKFGKSPKGKPYTVELGANWVEGLESESGNVNPIWRLAQKHKIKSVYSDGESLVTYDETGEYNISDIIADFDAKWEVAMADADKIKDDNLQDTSVRAGLSLAGWKPKKDMHKQAAEWWGWDFEMAVLPDQSGFLYDMYVNKAVFEHFSDTTRLCIDQRGFNALIIGEADEFLKKKDPRLLLSSKVTSIKYSASGVTVHLEDGDCIDAEYALATFSVGVLQNDVVKFTPKLPRWKREAIEQFQMGTYTKIFMQFNETWWPRDNQYMLYADPVERGYYPMFQSLSAAGFVEESNILFATVTGTQAYQVEKQTEEETQAEIMEVLKAMFPNTTVPEPTAIMYPRWSQDESTFGSFSNWPPGLTLEKHQNLRANVDRLWFAGEANSAEFFGYLQGAWFEGQEMGKRIANLINTDGAVADGQGEMMRYDVLHGDTFKDEYDDANGWTIDLD</sequence>
<keyword evidence="2 4" id="KW-0560">Oxidoreductase</keyword>
<evidence type="ECO:0000313" key="8">
    <source>
        <dbReference type="Proteomes" id="UP000717696"/>
    </source>
</evidence>
<dbReference type="EMBL" id="JAGMUU010000028">
    <property type="protein sequence ID" value="KAH7120266.1"/>
    <property type="molecule type" value="Genomic_DNA"/>
</dbReference>
<keyword evidence="4" id="KW-0274">FAD</keyword>
<dbReference type="PRINTS" id="PR00757">
    <property type="entry name" value="AMINEOXDASEF"/>
</dbReference>
<dbReference type="InterPro" id="IPR002937">
    <property type="entry name" value="Amino_oxidase"/>
</dbReference>
<dbReference type="Gene3D" id="3.90.660.10">
    <property type="match status" value="1"/>
</dbReference>
<comment type="cofactor">
    <cofactor evidence="1 4">
        <name>FAD</name>
        <dbReference type="ChEBI" id="CHEBI:57692"/>
    </cofactor>
</comment>
<feature type="chain" id="PRO_5040235057" description="Amine oxidase" evidence="5">
    <location>
        <begin position="22"/>
        <end position="521"/>
    </location>
</feature>
<name>A0A9P9DKJ5_9HYPO</name>
<feature type="signal peptide" evidence="5">
    <location>
        <begin position="1"/>
        <end position="21"/>
    </location>
</feature>
<comment type="similarity">
    <text evidence="4">Belongs to the flavin monoamine oxidase family.</text>
</comment>
<evidence type="ECO:0000256" key="1">
    <source>
        <dbReference type="ARBA" id="ARBA00001974"/>
    </source>
</evidence>
<dbReference type="InterPro" id="IPR001613">
    <property type="entry name" value="Flavin_amine_oxidase"/>
</dbReference>
<feature type="binding site" evidence="3">
    <location>
        <position position="260"/>
    </location>
    <ligand>
        <name>FAD</name>
        <dbReference type="ChEBI" id="CHEBI:57692"/>
    </ligand>
</feature>
<evidence type="ECO:0000256" key="2">
    <source>
        <dbReference type="ARBA" id="ARBA00023002"/>
    </source>
</evidence>
<keyword evidence="4" id="KW-0285">Flavoprotein</keyword>
<dbReference type="OrthoDB" id="7777654at2759"/>
<proteinExistence type="inferred from homology"/>
<dbReference type="AlphaFoldDB" id="A0A9P9DKJ5"/>
<dbReference type="GO" id="GO:0016491">
    <property type="term" value="F:oxidoreductase activity"/>
    <property type="evidence" value="ECO:0007669"/>
    <property type="project" value="UniProtKB-KW"/>
</dbReference>
<dbReference type="PANTHER" id="PTHR10742">
    <property type="entry name" value="FLAVIN MONOAMINE OXIDASE"/>
    <property type="match status" value="1"/>
</dbReference>
<dbReference type="SUPFAM" id="SSF51905">
    <property type="entry name" value="FAD/NAD(P)-binding domain"/>
    <property type="match status" value="1"/>
</dbReference>
<gene>
    <name evidence="7" type="ORF">B0J13DRAFT_162207</name>
</gene>
<evidence type="ECO:0000256" key="5">
    <source>
        <dbReference type="SAM" id="SignalP"/>
    </source>
</evidence>
<dbReference type="InterPro" id="IPR050281">
    <property type="entry name" value="Flavin_monoamine_oxidase"/>
</dbReference>
<dbReference type="EC" id="1.4.3.-" evidence="4"/>
<evidence type="ECO:0000259" key="6">
    <source>
        <dbReference type="Pfam" id="PF01593"/>
    </source>
</evidence>
<protein>
    <recommendedName>
        <fullName evidence="4">Amine oxidase</fullName>
        <ecNumber evidence="4">1.4.3.-</ecNumber>
    </recommendedName>
</protein>
<dbReference type="PANTHER" id="PTHR10742:SF313">
    <property type="entry name" value="AMINE OXIDASE"/>
    <property type="match status" value="1"/>
</dbReference>
<reference evidence="7" key="1">
    <citation type="journal article" date="2021" name="Nat. Commun.">
        <title>Genetic determinants of endophytism in the Arabidopsis root mycobiome.</title>
        <authorList>
            <person name="Mesny F."/>
            <person name="Miyauchi S."/>
            <person name="Thiergart T."/>
            <person name="Pickel B."/>
            <person name="Atanasova L."/>
            <person name="Karlsson M."/>
            <person name="Huettel B."/>
            <person name="Barry K.W."/>
            <person name="Haridas S."/>
            <person name="Chen C."/>
            <person name="Bauer D."/>
            <person name="Andreopoulos W."/>
            <person name="Pangilinan J."/>
            <person name="LaButti K."/>
            <person name="Riley R."/>
            <person name="Lipzen A."/>
            <person name="Clum A."/>
            <person name="Drula E."/>
            <person name="Henrissat B."/>
            <person name="Kohler A."/>
            <person name="Grigoriev I.V."/>
            <person name="Martin F.M."/>
            <person name="Hacquard S."/>
        </authorList>
    </citation>
    <scope>NUCLEOTIDE SEQUENCE</scope>
    <source>
        <strain evidence="7">MPI-CAGE-AT-0021</strain>
    </source>
</reference>
<evidence type="ECO:0000313" key="7">
    <source>
        <dbReference type="EMBL" id="KAH7120266.1"/>
    </source>
</evidence>
<keyword evidence="5" id="KW-0732">Signal</keyword>